<dbReference type="EMBL" id="CM035434">
    <property type="protein sequence ID" value="KAH7291762.1"/>
    <property type="molecule type" value="Genomic_DNA"/>
</dbReference>
<evidence type="ECO:0000313" key="1">
    <source>
        <dbReference type="EMBL" id="KAH7291762.1"/>
    </source>
</evidence>
<dbReference type="AlphaFoldDB" id="A0A8T2R5U3"/>
<dbReference type="Proteomes" id="UP000825935">
    <property type="component" value="Chromosome 29"/>
</dbReference>
<evidence type="ECO:0000313" key="2">
    <source>
        <dbReference type="Proteomes" id="UP000825935"/>
    </source>
</evidence>
<organism evidence="1 2">
    <name type="scientific">Ceratopteris richardii</name>
    <name type="common">Triangle waterfern</name>
    <dbReference type="NCBI Taxonomy" id="49495"/>
    <lineage>
        <taxon>Eukaryota</taxon>
        <taxon>Viridiplantae</taxon>
        <taxon>Streptophyta</taxon>
        <taxon>Embryophyta</taxon>
        <taxon>Tracheophyta</taxon>
        <taxon>Polypodiopsida</taxon>
        <taxon>Polypodiidae</taxon>
        <taxon>Polypodiales</taxon>
        <taxon>Pteridineae</taxon>
        <taxon>Pteridaceae</taxon>
        <taxon>Parkerioideae</taxon>
        <taxon>Ceratopteris</taxon>
    </lineage>
</organism>
<reference evidence="1" key="1">
    <citation type="submission" date="2021-08" db="EMBL/GenBank/DDBJ databases">
        <title>WGS assembly of Ceratopteris richardii.</title>
        <authorList>
            <person name="Marchant D.B."/>
            <person name="Chen G."/>
            <person name="Jenkins J."/>
            <person name="Shu S."/>
            <person name="Leebens-Mack J."/>
            <person name="Grimwood J."/>
            <person name="Schmutz J."/>
            <person name="Soltis P."/>
            <person name="Soltis D."/>
            <person name="Chen Z.-H."/>
        </authorList>
    </citation>
    <scope>NUCLEOTIDE SEQUENCE</scope>
    <source>
        <strain evidence="1">Whitten #5841</strain>
        <tissue evidence="1">Leaf</tissue>
    </source>
</reference>
<gene>
    <name evidence="1" type="ORF">KP509_29G034200</name>
</gene>
<name>A0A8T2R5U3_CERRI</name>
<comment type="caution">
    <text evidence="1">The sequence shown here is derived from an EMBL/GenBank/DDBJ whole genome shotgun (WGS) entry which is preliminary data.</text>
</comment>
<proteinExistence type="predicted"/>
<accession>A0A8T2R5U3</accession>
<keyword evidence="2" id="KW-1185">Reference proteome</keyword>
<protein>
    <submittedName>
        <fullName evidence="1">Uncharacterized protein</fullName>
    </submittedName>
</protein>
<dbReference type="OrthoDB" id="1926336at2759"/>
<sequence length="130" mass="14805">MKKKFKSCLRTLTAEKSTLNTQLDVQLEACCSIEANFCSLKNEHLSLAEKYKLLDEEAVTSASLILKLEKDVSELISEKRVKGEETIQKDTNIQTLKEDLLAVQESETRTCKKLKEKVQKIIELEEELDG</sequence>